<feature type="non-terminal residue" evidence="2">
    <location>
        <position position="1"/>
    </location>
</feature>
<evidence type="ECO:0000256" key="1">
    <source>
        <dbReference type="SAM" id="MobiDB-lite"/>
    </source>
</evidence>
<dbReference type="AlphaFoldDB" id="A0AAN8ZTN0"/>
<dbReference type="EMBL" id="JAXCGZ010017407">
    <property type="protein sequence ID" value="KAK7068151.1"/>
    <property type="molecule type" value="Genomic_DNA"/>
</dbReference>
<accession>A0AAN8ZTN0</accession>
<keyword evidence="3" id="KW-1185">Reference proteome</keyword>
<gene>
    <name evidence="2" type="ORF">SK128_016661</name>
</gene>
<name>A0AAN8ZTN0_HALRR</name>
<feature type="compositionally biased region" description="Basic and acidic residues" evidence="1">
    <location>
        <begin position="146"/>
        <end position="173"/>
    </location>
</feature>
<organism evidence="2 3">
    <name type="scientific">Halocaridina rubra</name>
    <name type="common">Hawaiian red shrimp</name>
    <dbReference type="NCBI Taxonomy" id="373956"/>
    <lineage>
        <taxon>Eukaryota</taxon>
        <taxon>Metazoa</taxon>
        <taxon>Ecdysozoa</taxon>
        <taxon>Arthropoda</taxon>
        <taxon>Crustacea</taxon>
        <taxon>Multicrustacea</taxon>
        <taxon>Malacostraca</taxon>
        <taxon>Eumalacostraca</taxon>
        <taxon>Eucarida</taxon>
        <taxon>Decapoda</taxon>
        <taxon>Pleocyemata</taxon>
        <taxon>Caridea</taxon>
        <taxon>Atyoidea</taxon>
        <taxon>Atyidae</taxon>
        <taxon>Halocaridina</taxon>
    </lineage>
</organism>
<evidence type="ECO:0000313" key="2">
    <source>
        <dbReference type="EMBL" id="KAK7068151.1"/>
    </source>
</evidence>
<sequence length="173" mass="20325">SLGAKLIWVTLSNLSMKRMAPKRHRPFVPYRKEDRNQTKAEMKRKGIDTFWRRHFDASSLGAKLIWVTISNLSMKRVAPRRHRPFVPYRKEDRNQAKADMKRKGIDIFWGRRFDASSLGAKLIWVTISNLSMKRMAPKRHRPFGPYRKEDRNQGGKWAEEIKSMGEERKGGEG</sequence>
<dbReference type="Proteomes" id="UP001381693">
    <property type="component" value="Unassembled WGS sequence"/>
</dbReference>
<feature type="region of interest" description="Disordered" evidence="1">
    <location>
        <begin position="139"/>
        <end position="173"/>
    </location>
</feature>
<protein>
    <submittedName>
        <fullName evidence="2">Uncharacterized protein</fullName>
    </submittedName>
</protein>
<proteinExistence type="predicted"/>
<evidence type="ECO:0000313" key="3">
    <source>
        <dbReference type="Proteomes" id="UP001381693"/>
    </source>
</evidence>
<reference evidence="2 3" key="1">
    <citation type="submission" date="2023-11" db="EMBL/GenBank/DDBJ databases">
        <title>Halocaridina rubra genome assembly.</title>
        <authorList>
            <person name="Smith C."/>
        </authorList>
    </citation>
    <scope>NUCLEOTIDE SEQUENCE [LARGE SCALE GENOMIC DNA]</scope>
    <source>
        <strain evidence="2">EP-1</strain>
        <tissue evidence="2">Whole</tissue>
    </source>
</reference>
<comment type="caution">
    <text evidence="2">The sequence shown here is derived from an EMBL/GenBank/DDBJ whole genome shotgun (WGS) entry which is preliminary data.</text>
</comment>